<dbReference type="Proteomes" id="UP001374535">
    <property type="component" value="Chromosome 9"/>
</dbReference>
<keyword evidence="1" id="KW-0472">Membrane</keyword>
<evidence type="ECO:0000313" key="3">
    <source>
        <dbReference type="Proteomes" id="UP001374535"/>
    </source>
</evidence>
<evidence type="ECO:0000313" key="2">
    <source>
        <dbReference type="EMBL" id="WVY96667.1"/>
    </source>
</evidence>
<dbReference type="AlphaFoldDB" id="A0AAQ3MSY7"/>
<accession>A0AAQ3MSY7</accession>
<proteinExistence type="predicted"/>
<gene>
    <name evidence="2" type="ORF">V8G54_028818</name>
</gene>
<keyword evidence="1" id="KW-0812">Transmembrane</keyword>
<sequence length="195" mass="22189">MTIHVFNRKKEISEKAENTRDNVEVVINVENKVVGKEDEVCVPCPVILDKRPHFLPLNTDLPNIESFYHQDALKSYAHEKDKLLDDITTDGLFLLALLNRSLDAQPQQNTYFLTGKHGMPLVNAFSGFSTKFAAILIWKEIVAESELGFVCVFDLACSIWFFAFGFFAFGSWFIWCALCVWFVVHLVRSLHLVGG</sequence>
<name>A0AAQ3MSY7_VIGMU</name>
<protein>
    <submittedName>
        <fullName evidence="2">Uncharacterized protein</fullName>
    </submittedName>
</protein>
<dbReference type="EMBL" id="CP144692">
    <property type="protein sequence ID" value="WVY96667.1"/>
    <property type="molecule type" value="Genomic_DNA"/>
</dbReference>
<organism evidence="2 3">
    <name type="scientific">Vigna mungo</name>
    <name type="common">Black gram</name>
    <name type="synonym">Phaseolus mungo</name>
    <dbReference type="NCBI Taxonomy" id="3915"/>
    <lineage>
        <taxon>Eukaryota</taxon>
        <taxon>Viridiplantae</taxon>
        <taxon>Streptophyta</taxon>
        <taxon>Embryophyta</taxon>
        <taxon>Tracheophyta</taxon>
        <taxon>Spermatophyta</taxon>
        <taxon>Magnoliopsida</taxon>
        <taxon>eudicotyledons</taxon>
        <taxon>Gunneridae</taxon>
        <taxon>Pentapetalae</taxon>
        <taxon>rosids</taxon>
        <taxon>fabids</taxon>
        <taxon>Fabales</taxon>
        <taxon>Fabaceae</taxon>
        <taxon>Papilionoideae</taxon>
        <taxon>50 kb inversion clade</taxon>
        <taxon>NPAAA clade</taxon>
        <taxon>indigoferoid/millettioid clade</taxon>
        <taxon>Phaseoleae</taxon>
        <taxon>Vigna</taxon>
    </lineage>
</organism>
<keyword evidence="3" id="KW-1185">Reference proteome</keyword>
<evidence type="ECO:0000256" key="1">
    <source>
        <dbReference type="SAM" id="Phobius"/>
    </source>
</evidence>
<reference evidence="2 3" key="1">
    <citation type="journal article" date="2023" name="Life. Sci Alliance">
        <title>Evolutionary insights into 3D genome organization and epigenetic landscape of Vigna mungo.</title>
        <authorList>
            <person name="Junaid A."/>
            <person name="Singh B."/>
            <person name="Bhatia S."/>
        </authorList>
    </citation>
    <scope>NUCLEOTIDE SEQUENCE [LARGE SCALE GENOMIC DNA]</scope>
    <source>
        <strain evidence="2">Urdbean</strain>
    </source>
</reference>
<keyword evidence="1" id="KW-1133">Transmembrane helix</keyword>
<feature type="transmembrane region" description="Helical" evidence="1">
    <location>
        <begin position="172"/>
        <end position="193"/>
    </location>
</feature>